<dbReference type="InterPro" id="IPR036390">
    <property type="entry name" value="WH_DNA-bd_sf"/>
</dbReference>
<dbReference type="PRINTS" id="PR00035">
    <property type="entry name" value="HTHGNTR"/>
</dbReference>
<dbReference type="GO" id="GO:0003700">
    <property type="term" value="F:DNA-binding transcription factor activity"/>
    <property type="evidence" value="ECO:0007669"/>
    <property type="project" value="InterPro"/>
</dbReference>
<sequence length="225" mass="23478">MPSISNIAAQTLQRRILSGDYAPGTALPSQRELSDALGISRASLREAISMLEALGMVRSQAGKGVFVTAGTRPPPDELPTGPNAMPPAAIFQLRYVVEPASASLAAQRAAAADLSALHACQAGMKAALTACDLVMAADADLRFHLAIAALSGNPALGAIAEQFKAQLAFSLRLPFADRQHVWQPADEHQAIVDAIVAGDAAQARRAMQTHLLAASQRVGIAFVQP</sequence>
<dbReference type="Gene3D" id="1.20.120.530">
    <property type="entry name" value="GntR ligand-binding domain-like"/>
    <property type="match status" value="1"/>
</dbReference>
<dbReference type="CDD" id="cd07377">
    <property type="entry name" value="WHTH_GntR"/>
    <property type="match status" value="1"/>
</dbReference>
<dbReference type="SMART" id="SM00895">
    <property type="entry name" value="FCD"/>
    <property type="match status" value="1"/>
</dbReference>
<reference evidence="6" key="1">
    <citation type="journal article" date="2022" name="ISME J.">
        <title>Genetic and phylogenetic analysis of dissimilatory iodate-reducing bacteria identifies potential niches across the world's oceans.</title>
        <authorList>
            <person name="Reyes-Umana V."/>
            <person name="Henning Z."/>
            <person name="Lee K."/>
            <person name="Barnum T.P."/>
            <person name="Coates J.D."/>
        </authorList>
    </citation>
    <scope>NUCLEOTIDE SEQUENCE [LARGE SCALE GENOMIC DNA]</scope>
    <source>
        <strain evidence="6">IR12</strain>
    </source>
</reference>
<evidence type="ECO:0000259" key="4">
    <source>
        <dbReference type="PROSITE" id="PS50949"/>
    </source>
</evidence>
<organism evidence="5 6">
    <name type="scientific">Denitromonas iodatirespirans</name>
    <dbReference type="NCBI Taxonomy" id="2795389"/>
    <lineage>
        <taxon>Bacteria</taxon>
        <taxon>Pseudomonadati</taxon>
        <taxon>Pseudomonadota</taxon>
        <taxon>Betaproteobacteria</taxon>
        <taxon>Rhodocyclales</taxon>
        <taxon>Zoogloeaceae</taxon>
        <taxon>Denitromonas</taxon>
    </lineage>
</organism>
<comment type="caution">
    <text evidence="5">The sequence shown here is derived from an EMBL/GenBank/DDBJ whole genome shotgun (WGS) entry which is preliminary data.</text>
</comment>
<dbReference type="PANTHER" id="PTHR43537">
    <property type="entry name" value="TRANSCRIPTIONAL REGULATOR, GNTR FAMILY"/>
    <property type="match status" value="1"/>
</dbReference>
<dbReference type="GO" id="GO:0003677">
    <property type="term" value="F:DNA binding"/>
    <property type="evidence" value="ECO:0007669"/>
    <property type="project" value="UniProtKB-KW"/>
</dbReference>
<keyword evidence="2" id="KW-0238">DNA-binding</keyword>
<evidence type="ECO:0000313" key="5">
    <source>
        <dbReference type="EMBL" id="MBT0961762.1"/>
    </source>
</evidence>
<dbReference type="AlphaFoldDB" id="A0A944HBK5"/>
<dbReference type="InterPro" id="IPR008920">
    <property type="entry name" value="TF_FadR/GntR_C"/>
</dbReference>
<dbReference type="Pfam" id="PF00392">
    <property type="entry name" value="GntR"/>
    <property type="match status" value="1"/>
</dbReference>
<keyword evidence="3" id="KW-0804">Transcription</keyword>
<dbReference type="EMBL" id="JAEKFT010000011">
    <property type="protein sequence ID" value="MBT0961762.1"/>
    <property type="molecule type" value="Genomic_DNA"/>
</dbReference>
<dbReference type="InterPro" id="IPR036388">
    <property type="entry name" value="WH-like_DNA-bd_sf"/>
</dbReference>
<feature type="domain" description="HTH gntR-type" evidence="4">
    <location>
        <begin position="2"/>
        <end position="70"/>
    </location>
</feature>
<evidence type="ECO:0000256" key="1">
    <source>
        <dbReference type="ARBA" id="ARBA00023015"/>
    </source>
</evidence>
<dbReference type="SUPFAM" id="SSF48008">
    <property type="entry name" value="GntR ligand-binding domain-like"/>
    <property type="match status" value="1"/>
</dbReference>
<dbReference type="PANTHER" id="PTHR43537:SF44">
    <property type="entry name" value="GNTR FAMILY REGULATORY PROTEIN"/>
    <property type="match status" value="1"/>
</dbReference>
<protein>
    <submittedName>
        <fullName evidence="5">FadR family transcriptional regulator</fullName>
    </submittedName>
</protein>
<dbReference type="InterPro" id="IPR011711">
    <property type="entry name" value="GntR_C"/>
</dbReference>
<name>A0A944HBK5_DENI1</name>
<dbReference type="Pfam" id="PF07729">
    <property type="entry name" value="FCD"/>
    <property type="match status" value="1"/>
</dbReference>
<dbReference type="Proteomes" id="UP000694660">
    <property type="component" value="Unassembled WGS sequence"/>
</dbReference>
<dbReference type="PROSITE" id="PS50949">
    <property type="entry name" value="HTH_GNTR"/>
    <property type="match status" value="1"/>
</dbReference>
<dbReference type="SUPFAM" id="SSF46785">
    <property type="entry name" value="Winged helix' DNA-binding domain"/>
    <property type="match status" value="1"/>
</dbReference>
<dbReference type="Gene3D" id="1.10.10.10">
    <property type="entry name" value="Winged helix-like DNA-binding domain superfamily/Winged helix DNA-binding domain"/>
    <property type="match status" value="1"/>
</dbReference>
<dbReference type="SMART" id="SM00345">
    <property type="entry name" value="HTH_GNTR"/>
    <property type="match status" value="1"/>
</dbReference>
<gene>
    <name evidence="5" type="ORF">I8J34_11330</name>
</gene>
<evidence type="ECO:0000256" key="3">
    <source>
        <dbReference type="ARBA" id="ARBA00023163"/>
    </source>
</evidence>
<keyword evidence="6" id="KW-1185">Reference proteome</keyword>
<evidence type="ECO:0000256" key="2">
    <source>
        <dbReference type="ARBA" id="ARBA00023125"/>
    </source>
</evidence>
<keyword evidence="1" id="KW-0805">Transcription regulation</keyword>
<evidence type="ECO:0000313" key="6">
    <source>
        <dbReference type="Proteomes" id="UP000694660"/>
    </source>
</evidence>
<dbReference type="InterPro" id="IPR000524">
    <property type="entry name" value="Tscrpt_reg_HTH_GntR"/>
</dbReference>
<proteinExistence type="predicted"/>
<accession>A0A944HBK5</accession>
<dbReference type="RefSeq" id="WP_214361519.1">
    <property type="nucleotide sequence ID" value="NZ_JAEKFT010000011.1"/>
</dbReference>